<keyword evidence="1" id="KW-0472">Membrane</keyword>
<dbReference type="Proteomes" id="UP000559010">
    <property type="component" value="Unassembled WGS sequence"/>
</dbReference>
<dbReference type="RefSeq" id="WP_169684031.1">
    <property type="nucleotide sequence ID" value="NZ_JABBNU010000010.1"/>
</dbReference>
<dbReference type="EMBL" id="JABBNU010000010">
    <property type="protein sequence ID" value="NMM50011.1"/>
    <property type="molecule type" value="Genomic_DNA"/>
</dbReference>
<evidence type="ECO:0000256" key="1">
    <source>
        <dbReference type="SAM" id="Phobius"/>
    </source>
</evidence>
<keyword evidence="1" id="KW-0812">Transmembrane</keyword>
<gene>
    <name evidence="3" type="ORF">HH304_16510</name>
</gene>
<evidence type="ECO:0000259" key="2">
    <source>
        <dbReference type="Pfam" id="PF04536"/>
    </source>
</evidence>
<dbReference type="PANTHER" id="PTHR30373">
    <property type="entry name" value="UPF0603 PROTEIN YGCG"/>
    <property type="match status" value="1"/>
</dbReference>
<feature type="transmembrane region" description="Helical" evidence="1">
    <location>
        <begin position="193"/>
        <end position="212"/>
    </location>
</feature>
<organism evidence="3 4">
    <name type="scientific">Marinigracilibium pacificum</name>
    <dbReference type="NCBI Taxonomy" id="2729599"/>
    <lineage>
        <taxon>Bacteria</taxon>
        <taxon>Pseudomonadati</taxon>
        <taxon>Bacteroidota</taxon>
        <taxon>Cytophagia</taxon>
        <taxon>Cytophagales</taxon>
        <taxon>Flammeovirgaceae</taxon>
        <taxon>Marinigracilibium</taxon>
    </lineage>
</organism>
<protein>
    <submittedName>
        <fullName evidence="3">YgcG family protein</fullName>
    </submittedName>
</protein>
<dbReference type="Gene3D" id="3.10.310.50">
    <property type="match status" value="1"/>
</dbReference>
<sequence length="305" mass="32715">MNIKSSSTFFYHPKQFYTFILLVCLILVSFTSFAQLAELPEVNKFVVDQSNTLSEVEVETLNTKLANFEKETGSQVVVIFVPTTEPEDIAQYSIRLADKIKAGREDVEDGVIVLIAKNDRRMRIEVGYGLEGAIPDIYAKRIIENIMKPDFRNGEFYSGVNNATDALFKLIRGEELPLPENNEVDDPNQLFELLPFFVIFGIIFLSIIKAILRKVVGKTASRIIVFILTALIVGFLVNFIVGIIAGLFAALIDSRGGHGGRGGGRYYGPMGGGFGGGGFGGGGGGFGGFSGGGGGFGGGGASGGW</sequence>
<dbReference type="InterPro" id="IPR007621">
    <property type="entry name" value="TPM_dom"/>
</dbReference>
<reference evidence="3 4" key="1">
    <citation type="submission" date="2020-04" db="EMBL/GenBank/DDBJ databases">
        <title>Flammeovirgaceae bacterium KN852 isolated from deep sea.</title>
        <authorList>
            <person name="Zhang D.-C."/>
        </authorList>
    </citation>
    <scope>NUCLEOTIDE SEQUENCE [LARGE SCALE GENOMIC DNA]</scope>
    <source>
        <strain evidence="3 4">KN852</strain>
    </source>
</reference>
<dbReference type="AlphaFoldDB" id="A0A848J2Q6"/>
<keyword evidence="1" id="KW-1133">Transmembrane helix</keyword>
<evidence type="ECO:0000313" key="3">
    <source>
        <dbReference type="EMBL" id="NMM50011.1"/>
    </source>
</evidence>
<dbReference type="PANTHER" id="PTHR30373:SF2">
    <property type="entry name" value="UPF0603 PROTEIN YGCG"/>
    <property type="match status" value="1"/>
</dbReference>
<dbReference type="Pfam" id="PF04536">
    <property type="entry name" value="TPM_phosphatase"/>
    <property type="match status" value="1"/>
</dbReference>
<keyword evidence="4" id="KW-1185">Reference proteome</keyword>
<feature type="domain" description="TPM" evidence="2">
    <location>
        <begin position="46"/>
        <end position="169"/>
    </location>
</feature>
<comment type="caution">
    <text evidence="3">The sequence shown here is derived from an EMBL/GenBank/DDBJ whole genome shotgun (WGS) entry which is preliminary data.</text>
</comment>
<name>A0A848J2Q6_9BACT</name>
<proteinExistence type="predicted"/>
<evidence type="ECO:0000313" key="4">
    <source>
        <dbReference type="Proteomes" id="UP000559010"/>
    </source>
</evidence>
<feature type="transmembrane region" description="Helical" evidence="1">
    <location>
        <begin position="224"/>
        <end position="252"/>
    </location>
</feature>
<accession>A0A848J2Q6</accession>